<dbReference type="RefSeq" id="WP_318327505.1">
    <property type="nucleotide sequence ID" value="NZ_JAUBKU010000079.1"/>
</dbReference>
<comment type="caution">
    <text evidence="1">The sequence shown here is derived from an EMBL/GenBank/DDBJ whole genome shotgun (WGS) entry which is preliminary data.</text>
</comment>
<organism evidence="1 2">
    <name type="scientific">Raoultella planticola</name>
    <name type="common">Klebsiella planticola</name>
    <dbReference type="NCBI Taxonomy" id="575"/>
    <lineage>
        <taxon>Bacteria</taxon>
        <taxon>Pseudomonadati</taxon>
        <taxon>Pseudomonadota</taxon>
        <taxon>Gammaproteobacteria</taxon>
        <taxon>Enterobacterales</taxon>
        <taxon>Enterobacteriaceae</taxon>
        <taxon>Klebsiella/Raoultella group</taxon>
        <taxon>Raoultella</taxon>
    </lineage>
</organism>
<accession>A0ABU5M4G3</accession>
<keyword evidence="2" id="KW-1185">Reference proteome</keyword>
<protein>
    <submittedName>
        <fullName evidence="1">Uncharacterized protein</fullName>
    </submittedName>
</protein>
<reference evidence="1 2" key="1">
    <citation type="submission" date="2023-12" db="EMBL/GenBank/DDBJ databases">
        <title>N/s.</title>
        <authorList>
            <person name="Dale J."/>
        </authorList>
    </citation>
    <scope>NUCLEOTIDE SEQUENCE [LARGE SCALE GENOMIC DNA]</scope>
    <source>
        <strain evidence="1 2">2023EL-01226</strain>
    </source>
</reference>
<dbReference type="Proteomes" id="UP001293169">
    <property type="component" value="Unassembled WGS sequence"/>
</dbReference>
<proteinExistence type="predicted"/>
<dbReference type="EMBL" id="JAXUDK010000010">
    <property type="protein sequence ID" value="MDZ7467084.1"/>
    <property type="molecule type" value="Genomic_DNA"/>
</dbReference>
<name>A0ABU5M4G3_RAOPL</name>
<sequence>MSKIIDAPPGGWVQGEFYVAIPGAKYKISCPTNRHCKIGVGVVTHDTLVGWQDNFSGEKEIFAPLIGAIYFLVDDALGGCSVTIESIPLF</sequence>
<gene>
    <name evidence="1" type="ORF">U5E74_15710</name>
</gene>
<evidence type="ECO:0000313" key="1">
    <source>
        <dbReference type="EMBL" id="MDZ7467084.1"/>
    </source>
</evidence>
<evidence type="ECO:0000313" key="2">
    <source>
        <dbReference type="Proteomes" id="UP001293169"/>
    </source>
</evidence>